<organism evidence="1 2">
    <name type="scientific">Medicago truncatula</name>
    <name type="common">Barrel medic</name>
    <name type="synonym">Medicago tribuloides</name>
    <dbReference type="NCBI Taxonomy" id="3880"/>
    <lineage>
        <taxon>Eukaryota</taxon>
        <taxon>Viridiplantae</taxon>
        <taxon>Streptophyta</taxon>
        <taxon>Embryophyta</taxon>
        <taxon>Tracheophyta</taxon>
        <taxon>Spermatophyta</taxon>
        <taxon>Magnoliopsida</taxon>
        <taxon>eudicotyledons</taxon>
        <taxon>Gunneridae</taxon>
        <taxon>Pentapetalae</taxon>
        <taxon>rosids</taxon>
        <taxon>fabids</taxon>
        <taxon>Fabales</taxon>
        <taxon>Fabaceae</taxon>
        <taxon>Papilionoideae</taxon>
        <taxon>50 kb inversion clade</taxon>
        <taxon>NPAAA clade</taxon>
        <taxon>Hologalegina</taxon>
        <taxon>IRL clade</taxon>
        <taxon>Trifolieae</taxon>
        <taxon>Medicago</taxon>
    </lineage>
</organism>
<proteinExistence type="predicted"/>
<evidence type="ECO:0000313" key="2">
    <source>
        <dbReference type="Proteomes" id="UP000265566"/>
    </source>
</evidence>
<name>A0A396IB83_MEDTR</name>
<comment type="caution">
    <text evidence="1">The sequence shown here is derived from an EMBL/GenBank/DDBJ whole genome shotgun (WGS) entry which is preliminary data.</text>
</comment>
<evidence type="ECO:0000313" key="1">
    <source>
        <dbReference type="EMBL" id="RHN62031.1"/>
    </source>
</evidence>
<dbReference type="AlphaFoldDB" id="A0A396IB83"/>
<gene>
    <name evidence="1" type="ORF">MtrunA17_Chr4g0043011</name>
</gene>
<accession>A0A396IB83</accession>
<sequence>MFLTDRIREVTLHIYRDAHVFFRKRMQVFFFFFLRRGTQFF</sequence>
<dbReference type="Gramene" id="rna24557">
    <property type="protein sequence ID" value="RHN62031.1"/>
    <property type="gene ID" value="gene24557"/>
</dbReference>
<protein>
    <submittedName>
        <fullName evidence="1">Uncharacterized protein</fullName>
    </submittedName>
</protein>
<dbReference type="Proteomes" id="UP000265566">
    <property type="component" value="Chromosome 4"/>
</dbReference>
<dbReference type="EMBL" id="PSQE01000004">
    <property type="protein sequence ID" value="RHN62031.1"/>
    <property type="molecule type" value="Genomic_DNA"/>
</dbReference>
<reference evidence="2" key="1">
    <citation type="journal article" date="2018" name="Nat. Plants">
        <title>Whole-genome landscape of Medicago truncatula symbiotic genes.</title>
        <authorList>
            <person name="Pecrix Y."/>
            <person name="Staton S.E."/>
            <person name="Sallet E."/>
            <person name="Lelandais-Briere C."/>
            <person name="Moreau S."/>
            <person name="Carrere S."/>
            <person name="Blein T."/>
            <person name="Jardinaud M.F."/>
            <person name="Latrasse D."/>
            <person name="Zouine M."/>
            <person name="Zahm M."/>
            <person name="Kreplak J."/>
            <person name="Mayjonade B."/>
            <person name="Satge C."/>
            <person name="Perez M."/>
            <person name="Cauet S."/>
            <person name="Marande W."/>
            <person name="Chantry-Darmon C."/>
            <person name="Lopez-Roques C."/>
            <person name="Bouchez O."/>
            <person name="Berard A."/>
            <person name="Debelle F."/>
            <person name="Munos S."/>
            <person name="Bendahmane A."/>
            <person name="Berges H."/>
            <person name="Niebel A."/>
            <person name="Buitink J."/>
            <person name="Frugier F."/>
            <person name="Benhamed M."/>
            <person name="Crespi M."/>
            <person name="Gouzy J."/>
            <person name="Gamas P."/>
        </authorList>
    </citation>
    <scope>NUCLEOTIDE SEQUENCE [LARGE SCALE GENOMIC DNA]</scope>
    <source>
        <strain evidence="2">cv. Jemalong A17</strain>
    </source>
</reference>